<dbReference type="InterPro" id="IPR010074">
    <property type="entry name" value="PRibForGlyAmidine_synth_PurL"/>
</dbReference>
<feature type="binding site" evidence="8">
    <location>
        <position position="36"/>
    </location>
    <ligand>
        <name>ATP</name>
        <dbReference type="ChEBI" id="CHEBI:30616"/>
    </ligand>
</feature>
<dbReference type="HAMAP" id="MF_00420">
    <property type="entry name" value="PurL_2"/>
    <property type="match status" value="1"/>
</dbReference>
<organism evidence="13 14">
    <name type="scientific">Methanolobus tindarius DSM 2278</name>
    <dbReference type="NCBI Taxonomy" id="1090322"/>
    <lineage>
        <taxon>Archaea</taxon>
        <taxon>Methanobacteriati</taxon>
        <taxon>Methanobacteriota</taxon>
        <taxon>Stenosarchaea group</taxon>
        <taxon>Methanomicrobia</taxon>
        <taxon>Methanosarcinales</taxon>
        <taxon>Methanosarcinaceae</taxon>
        <taxon>Methanolobus</taxon>
    </lineage>
</organism>
<comment type="catalytic activity">
    <reaction evidence="8">
        <text>N(2)-formyl-N(1)-(5-phospho-beta-D-ribosyl)glycinamide + L-glutamine + ATP + H2O = 2-formamido-N(1)-(5-O-phospho-beta-D-ribosyl)acetamidine + L-glutamate + ADP + phosphate + H(+)</text>
        <dbReference type="Rhea" id="RHEA:17129"/>
        <dbReference type="ChEBI" id="CHEBI:15377"/>
        <dbReference type="ChEBI" id="CHEBI:15378"/>
        <dbReference type="ChEBI" id="CHEBI:29985"/>
        <dbReference type="ChEBI" id="CHEBI:30616"/>
        <dbReference type="ChEBI" id="CHEBI:43474"/>
        <dbReference type="ChEBI" id="CHEBI:58359"/>
        <dbReference type="ChEBI" id="CHEBI:147286"/>
        <dbReference type="ChEBI" id="CHEBI:147287"/>
        <dbReference type="ChEBI" id="CHEBI:456216"/>
        <dbReference type="EC" id="6.3.5.3"/>
    </reaction>
</comment>
<dbReference type="GO" id="GO:0006189">
    <property type="term" value="P:'de novo' IMP biosynthetic process"/>
    <property type="evidence" value="ECO:0007669"/>
    <property type="project" value="UniProtKB-UniRule"/>
</dbReference>
<dbReference type="Pfam" id="PF02769">
    <property type="entry name" value="AIRS_C"/>
    <property type="match status" value="2"/>
</dbReference>
<name>W9DVS3_METTI</name>
<feature type="binding site" evidence="8">
    <location>
        <position position="512"/>
    </location>
    <ligand>
        <name>ATP</name>
        <dbReference type="ChEBI" id="CHEBI:30616"/>
    </ligand>
</feature>
<comment type="subunit">
    <text evidence="8">Monomer. Part of the FGAM synthase complex composed of 1 PurL, 1 PurQ and 2 PurS subunits.</text>
</comment>
<feature type="binding site" evidence="8">
    <location>
        <position position="475"/>
    </location>
    <ligand>
        <name>ATP</name>
        <dbReference type="ChEBI" id="CHEBI:30616"/>
    </ligand>
</feature>
<evidence type="ECO:0000256" key="3">
    <source>
        <dbReference type="ARBA" id="ARBA00022723"/>
    </source>
</evidence>
<feature type="binding site" evidence="8">
    <location>
        <begin position="297"/>
        <end position="299"/>
    </location>
    <ligand>
        <name>substrate</name>
    </ligand>
</feature>
<keyword evidence="2 8" id="KW-0436">Ligase</keyword>
<keyword evidence="7 8" id="KW-0460">Magnesium</keyword>
<feature type="domain" description="PurM-like N-terminal" evidence="10">
    <location>
        <begin position="58"/>
        <end position="172"/>
    </location>
</feature>
<comment type="caution">
    <text evidence="13">The sequence shown here is derived from an EMBL/GenBank/DDBJ whole genome shotgun (WGS) entry which is preliminary data.</text>
</comment>
<evidence type="ECO:0000259" key="12">
    <source>
        <dbReference type="Pfam" id="PF18072"/>
    </source>
</evidence>
<dbReference type="OrthoDB" id="8251at2157"/>
<dbReference type="EC" id="6.3.5.3" evidence="8"/>
<protein>
    <recommendedName>
        <fullName evidence="8">Phosphoribosylformylglycinamidine synthase subunit PurL</fullName>
        <shortName evidence="8">FGAM synthase</shortName>
        <ecNumber evidence="8">6.3.5.3</ecNumber>
    </recommendedName>
    <alternativeName>
        <fullName evidence="8">Formylglycinamide ribonucleotide amidotransferase subunit II</fullName>
        <shortName evidence="8">FGAR amidotransferase II</shortName>
        <shortName evidence="8">FGAR-AT II</shortName>
    </alternativeName>
    <alternativeName>
        <fullName evidence="8">Glutamine amidotransferase PurL</fullName>
    </alternativeName>
    <alternativeName>
        <fullName evidence="8">Phosphoribosylformylglycinamidine synthase subunit II</fullName>
    </alternativeName>
</protein>
<dbReference type="CDD" id="cd02203">
    <property type="entry name" value="PurL_repeat1"/>
    <property type="match status" value="1"/>
</dbReference>
<evidence type="ECO:0000256" key="4">
    <source>
        <dbReference type="ARBA" id="ARBA00022741"/>
    </source>
</evidence>
<evidence type="ECO:0000256" key="5">
    <source>
        <dbReference type="ARBA" id="ARBA00022755"/>
    </source>
</evidence>
<feature type="binding site" evidence="8">
    <location>
        <begin position="78"/>
        <end position="81"/>
    </location>
    <ligand>
        <name>substrate</name>
    </ligand>
</feature>
<dbReference type="NCBIfam" id="TIGR01736">
    <property type="entry name" value="FGAM_synth_II"/>
    <property type="match status" value="1"/>
</dbReference>
<sequence length="715" mass="76136">MLPEDDLKIITEKMGREPNLVEQGCFLNLWSEHCSYRSSAPLLKTFTTTGDKVIIGPGDDAAIISFGNGWVLAIGMESHNHPSYVDPYNGAATGVGGIVRDIISMGARPIALMDPLYFGPLNNPKNLYLFEHIIEGIAGYGNCIGVPVVRGEAFFDESYSGNPLVNVVAVGLAREENVVTACSQKAGNKLVLMGSTTGRDGLGGASFASRDLSEDSEAEDRPSIQIGDPFTEKLVIEATLEAIGKGYVKSCRDLGAAGLAGASSEMAAKGNLGMKIIADNVILRESGMTPYEILIAESQERMLLEVEPENVDAVLDIAKKYDLNGSMIGELTEELNYTVQFQGEIAADIPVKLLTEGAPTFERPSTAPDERDIGDKPELPADLKQAIIDVLSSHNVASKRWIYRQYDHEVQVRTVTKPGDDAGILRIDGNEGIALSCGCNPRHTLLDPYSGGKGTVVENAMNLAVKGARGIAIVDCLNFGNPERPDIYWQFKHAILGLGDAARDLSIPVVGGNVSLYNESGEFKTAIVPTPSIGLAGYIKDVTKAPAGVFSNEGDTIILVGSTADELGGSEYYNIIGKKNDGKAPQVPENITAVVDALISLAESGKITASHDVSLGGIAVALAEMCEKTGAEVDLSNVAEGLRTDDILFSESYARALITTSEPDAVMEMIGEVPCTVIGTVGGNTLSIQIEDSKTELALEEIKEARESLMNLMME</sequence>
<dbReference type="InterPro" id="IPR010918">
    <property type="entry name" value="PurM-like_C_dom"/>
</dbReference>
<dbReference type="GO" id="GO:0005524">
    <property type="term" value="F:ATP binding"/>
    <property type="evidence" value="ECO:0007669"/>
    <property type="project" value="UniProtKB-UniRule"/>
</dbReference>
<feature type="domain" description="PurM-like N-terminal" evidence="10">
    <location>
        <begin position="419"/>
        <end position="535"/>
    </location>
</feature>
<feature type="binding site" evidence="8">
    <location>
        <position position="513"/>
    </location>
    <ligand>
        <name>Mg(2+)</name>
        <dbReference type="ChEBI" id="CHEBI:18420"/>
        <label>1</label>
    </ligand>
</feature>
<dbReference type="STRING" id="1090322.MettiDRAFT_1201"/>
<dbReference type="UniPathway" id="UPA00074">
    <property type="reaction ID" value="UER00128"/>
</dbReference>
<evidence type="ECO:0000256" key="9">
    <source>
        <dbReference type="SAM" id="MobiDB-lite"/>
    </source>
</evidence>
<feature type="region of interest" description="Disordered" evidence="9">
    <location>
        <begin position="204"/>
        <end position="224"/>
    </location>
</feature>
<dbReference type="PIRSF" id="PIRSF001587">
    <property type="entry name" value="FGAM_synthase_II"/>
    <property type="match status" value="1"/>
</dbReference>
<evidence type="ECO:0000256" key="1">
    <source>
        <dbReference type="ARBA" id="ARBA00022490"/>
    </source>
</evidence>
<proteinExistence type="inferred from homology"/>
<comment type="pathway">
    <text evidence="8">Purine metabolism; IMP biosynthesis via de novo pathway; 5-amino-1-(5-phospho-D-ribosyl)imidazole from N(2)-formyl-N(1)-(5-phospho-D-ribosyl)glycinamide: step 1/2.</text>
</comment>
<dbReference type="Proteomes" id="UP000019483">
    <property type="component" value="Unassembled WGS sequence"/>
</dbReference>
<dbReference type="SUPFAM" id="SSF56042">
    <property type="entry name" value="PurM C-terminal domain-like"/>
    <property type="match status" value="2"/>
</dbReference>
<dbReference type="Gene3D" id="3.90.650.10">
    <property type="entry name" value="PurM-like C-terminal domain"/>
    <property type="match status" value="2"/>
</dbReference>
<feature type="binding site" evidence="8">
    <location>
        <position position="100"/>
    </location>
    <ligand>
        <name>substrate</name>
    </ligand>
</feature>
<evidence type="ECO:0000256" key="8">
    <source>
        <dbReference type="HAMAP-Rule" id="MF_00420"/>
    </source>
</evidence>
<dbReference type="EMBL" id="AZAJ01000001">
    <property type="protein sequence ID" value="ETA67767.1"/>
    <property type="molecule type" value="Genomic_DNA"/>
</dbReference>
<dbReference type="GO" id="GO:0005737">
    <property type="term" value="C:cytoplasm"/>
    <property type="evidence" value="ECO:0007669"/>
    <property type="project" value="UniProtKB-SubCell"/>
</dbReference>
<dbReference type="InterPro" id="IPR016188">
    <property type="entry name" value="PurM-like_N"/>
</dbReference>
<dbReference type="Pfam" id="PF18072">
    <property type="entry name" value="FGAR-AT_linker"/>
    <property type="match status" value="1"/>
</dbReference>
<dbReference type="PANTHER" id="PTHR43555:SF1">
    <property type="entry name" value="PHOSPHORIBOSYLFORMYLGLYCINAMIDINE SYNTHASE SUBUNIT PURL"/>
    <property type="match status" value="1"/>
</dbReference>
<dbReference type="RefSeq" id="WP_023844903.1">
    <property type="nucleotide sequence ID" value="NZ_AZAJ01000001.1"/>
</dbReference>
<feature type="active site" description="Proton acceptor" evidence="8">
    <location>
        <position position="79"/>
    </location>
</feature>
<dbReference type="PANTHER" id="PTHR43555">
    <property type="entry name" value="PHOSPHORIBOSYLFORMYLGLYCINAMIDINE SYNTHASE SUBUNIT PURL"/>
    <property type="match status" value="1"/>
</dbReference>
<dbReference type="AlphaFoldDB" id="W9DVS3"/>
<evidence type="ECO:0000256" key="2">
    <source>
        <dbReference type="ARBA" id="ARBA00022598"/>
    </source>
</evidence>
<reference evidence="13 14" key="1">
    <citation type="submission" date="2013-08" db="EMBL/GenBank/DDBJ databases">
        <authorList>
            <consortium name="DOE Joint Genome Institute"/>
            <person name="Eisen J."/>
            <person name="Huntemann M."/>
            <person name="Han J."/>
            <person name="Chen A."/>
            <person name="Kyrpides N."/>
            <person name="Mavromatis K."/>
            <person name="Markowitz V."/>
            <person name="Palaniappan K."/>
            <person name="Ivanova N."/>
            <person name="Schaumberg A."/>
            <person name="Pati A."/>
            <person name="Liolios K."/>
            <person name="Nordberg H.P."/>
            <person name="Cantor M.N."/>
            <person name="Hua S.X."/>
            <person name="Woyke T."/>
        </authorList>
    </citation>
    <scope>NUCLEOTIDE SEQUENCE [LARGE SCALE GENOMIC DNA]</scope>
    <source>
        <strain evidence="13 14">DSM 2278</strain>
    </source>
</reference>
<gene>
    <name evidence="8" type="primary">purL</name>
    <name evidence="13" type="ORF">MettiDRAFT_1201</name>
</gene>
<feature type="binding site" evidence="8">
    <location>
        <position position="515"/>
    </location>
    <ligand>
        <name>substrate</name>
    </ligand>
</feature>
<dbReference type="Gene3D" id="3.30.1330.10">
    <property type="entry name" value="PurM-like, N-terminal domain"/>
    <property type="match status" value="2"/>
</dbReference>
<evidence type="ECO:0000313" key="14">
    <source>
        <dbReference type="Proteomes" id="UP000019483"/>
    </source>
</evidence>
<keyword evidence="6 8" id="KW-0067">ATP-binding</keyword>
<feature type="domain" description="PurM-like C-terminal" evidence="11">
    <location>
        <begin position="553"/>
        <end position="684"/>
    </location>
</feature>
<feature type="binding site" evidence="8">
    <location>
        <position position="253"/>
    </location>
    <ligand>
        <name>Mg(2+)</name>
        <dbReference type="ChEBI" id="CHEBI:18420"/>
        <label>2</label>
    </ligand>
</feature>
<keyword evidence="1 8" id="KW-0963">Cytoplasm</keyword>
<dbReference type="FunFam" id="3.30.1330.10:FF:000004">
    <property type="entry name" value="Phosphoribosylformylglycinamidine synthase subunit PurL"/>
    <property type="match status" value="1"/>
</dbReference>
<dbReference type="Pfam" id="PF00586">
    <property type="entry name" value="AIRS"/>
    <property type="match status" value="2"/>
</dbReference>
<keyword evidence="3 8" id="KW-0479">Metal-binding</keyword>
<feature type="binding site" evidence="8">
    <location>
        <position position="77"/>
    </location>
    <ligand>
        <name>Mg(2+)</name>
        <dbReference type="ChEBI" id="CHEBI:18420"/>
        <label>1</label>
    </ligand>
</feature>
<dbReference type="NCBIfam" id="NF002290">
    <property type="entry name" value="PRK01213.1"/>
    <property type="match status" value="1"/>
</dbReference>
<feature type="active site" evidence="8">
    <location>
        <position position="33"/>
    </location>
</feature>
<evidence type="ECO:0000259" key="10">
    <source>
        <dbReference type="Pfam" id="PF00586"/>
    </source>
</evidence>
<evidence type="ECO:0000256" key="7">
    <source>
        <dbReference type="ARBA" id="ARBA00022842"/>
    </source>
</evidence>
<keyword evidence="14" id="KW-1185">Reference proteome</keyword>
<comment type="subcellular location">
    <subcellularLocation>
        <location evidence="8">Cytoplasm</location>
    </subcellularLocation>
</comment>
<comment type="function">
    <text evidence="8">Part of the phosphoribosylformylglycinamidine synthase complex involved in the purines biosynthetic pathway. Catalyzes the ATP-dependent conversion of formylglycinamide ribonucleotide (FGAR) and glutamine to yield formylglycinamidine ribonucleotide (FGAM) and glutamate. The FGAM synthase complex is composed of three subunits. PurQ produces an ammonia molecule by converting glutamine to glutamate. PurL transfers the ammonia molecule to FGAR to form FGAM in an ATP-dependent manner. PurS interacts with PurQ and PurL and is thought to assist in the transfer of the ammonia molecule from PurQ to PurL.</text>
</comment>
<comment type="similarity">
    <text evidence="8">Belongs to the FGAMS family.</text>
</comment>
<evidence type="ECO:0000313" key="13">
    <source>
        <dbReference type="EMBL" id="ETA67767.1"/>
    </source>
</evidence>
<dbReference type="GO" id="GO:0000287">
    <property type="term" value="F:magnesium ion binding"/>
    <property type="evidence" value="ECO:0007669"/>
    <property type="project" value="UniProtKB-UniRule"/>
</dbReference>
<keyword evidence="4 8" id="KW-0547">Nucleotide-binding</keyword>
<dbReference type="InterPro" id="IPR036676">
    <property type="entry name" value="PurM-like_C_sf"/>
</dbReference>
<dbReference type="InterPro" id="IPR041609">
    <property type="entry name" value="PurL_linker"/>
</dbReference>
<dbReference type="SUPFAM" id="SSF55326">
    <property type="entry name" value="PurM N-terminal domain-like"/>
    <property type="match status" value="2"/>
</dbReference>
<feature type="domain" description="Phosphoribosylformylglycinamidine synthase linker" evidence="12">
    <location>
        <begin position="2"/>
        <end position="36"/>
    </location>
</feature>
<dbReference type="InterPro" id="IPR036921">
    <property type="entry name" value="PurM-like_N_sf"/>
</dbReference>
<feature type="binding site" evidence="8">
    <location>
        <position position="101"/>
    </location>
    <ligand>
        <name>Mg(2+)</name>
        <dbReference type="ChEBI" id="CHEBI:18420"/>
        <label>2</label>
    </ligand>
</feature>
<feature type="domain" description="PurM-like C-terminal" evidence="11">
    <location>
        <begin position="185"/>
        <end position="340"/>
    </location>
</feature>
<comment type="caution">
    <text evidence="8">Lacks conserved residue(s) required for the propagation of feature annotation.</text>
</comment>
<accession>W9DVS3</accession>
<keyword evidence="5 8" id="KW-0658">Purine biosynthesis</keyword>
<dbReference type="CDD" id="cd02204">
    <property type="entry name" value="PurL_repeat2"/>
    <property type="match status" value="1"/>
</dbReference>
<dbReference type="GO" id="GO:0004642">
    <property type="term" value="F:phosphoribosylformylglycinamidine synthase activity"/>
    <property type="evidence" value="ECO:0007669"/>
    <property type="project" value="UniProtKB-UniRule"/>
</dbReference>
<evidence type="ECO:0000256" key="6">
    <source>
        <dbReference type="ARBA" id="ARBA00022840"/>
    </source>
</evidence>
<feature type="binding site" evidence="8">
    <location>
        <position position="225"/>
    </location>
    <ligand>
        <name>substrate</name>
    </ligand>
</feature>
<evidence type="ECO:0000259" key="11">
    <source>
        <dbReference type="Pfam" id="PF02769"/>
    </source>
</evidence>